<keyword evidence="4 10" id="KW-0732">Signal</keyword>
<feature type="signal peptide" evidence="10">
    <location>
        <begin position="1"/>
        <end position="18"/>
    </location>
</feature>
<accession>A0AAJ0CQL1</accession>
<keyword evidence="3 8" id="KW-0645">Protease</keyword>
<dbReference type="GO" id="GO:0016020">
    <property type="term" value="C:membrane"/>
    <property type="evidence" value="ECO:0007669"/>
    <property type="project" value="InterPro"/>
</dbReference>
<dbReference type="PROSITE" id="PS00138">
    <property type="entry name" value="SUBTILASE_SER"/>
    <property type="match status" value="1"/>
</dbReference>
<dbReference type="InterPro" id="IPR003137">
    <property type="entry name" value="PA_domain"/>
</dbReference>
<reference evidence="14" key="1">
    <citation type="submission" date="2023-06" db="EMBL/GenBank/DDBJ databases">
        <title>Conoideocrella luteorostrata (Hypocreales: Clavicipitaceae), a potential biocontrol fungus for elongate hemlock scale in United States Christmas tree production areas.</title>
        <authorList>
            <person name="Barrett H."/>
            <person name="Lovett B."/>
            <person name="Macias A.M."/>
            <person name="Stajich J.E."/>
            <person name="Kasson M.T."/>
        </authorList>
    </citation>
    <scope>NUCLEOTIDE SEQUENCE</scope>
    <source>
        <strain evidence="14">ARSEF 14590</strain>
    </source>
</reference>
<dbReference type="InterPro" id="IPR023827">
    <property type="entry name" value="Peptidase_S8_Asp-AS"/>
</dbReference>
<keyword evidence="2" id="KW-0964">Secreted</keyword>
<evidence type="ECO:0000313" key="14">
    <source>
        <dbReference type="EMBL" id="KAK2596794.1"/>
    </source>
</evidence>
<gene>
    <name evidence="14" type="ORF">QQS21_006123</name>
</gene>
<evidence type="ECO:0000256" key="1">
    <source>
        <dbReference type="ARBA" id="ARBA00011073"/>
    </source>
</evidence>
<dbReference type="PROSITE" id="PS51892">
    <property type="entry name" value="SUBTILASE"/>
    <property type="match status" value="1"/>
</dbReference>
<evidence type="ECO:0000256" key="6">
    <source>
        <dbReference type="ARBA" id="ARBA00022825"/>
    </source>
</evidence>
<comment type="similarity">
    <text evidence="1 8 9">Belongs to the peptidase S8 family.</text>
</comment>
<proteinExistence type="inferred from homology"/>
<feature type="domain" description="Peptidase S8/S53" evidence="11">
    <location>
        <begin position="113"/>
        <end position="525"/>
    </location>
</feature>
<evidence type="ECO:0000259" key="12">
    <source>
        <dbReference type="Pfam" id="PF02225"/>
    </source>
</evidence>
<sequence>MVRSLILSLLTAASSVLASQKQVPGAYIFEFEGGHDSSTLFRAVGDEGTARMHLDYKLFKGVSVNSTTWREHMKRPRGWLPCILAWANKTTNDTYSTHAMAQVNKLRAKGFTGKGIRIAVIDSGIDYTHPALGGCFGNGCLVSFGTDLVGDAFTGVNKPVPGPNPRDCLGHGSHVAGIIAAQPNSLGFTGAAPDVTLGSYRVLGCRGKTSDDALIAAYSKAFEDGANIITASMGGEGGWSEYPWSMVVSRIMEQGVPCTLADGNASENGLLYSASGADARNAIAVASFDNVITPVFLFASQYSIDGGERQKFGYVPTEEQNQWNVSMPVYATSLDTTIKDDACHPLRDDTHDLRKNIILIRRGNCTLEQQGRNTMAKGAKYILIYNIHPGADSPDMRPLGSGIKAAGMVMGDVGVTWVNAIKAGKTVTLSMKYSCNAENYIVTDKNTLTGGAASTFMSWGPPWEMDFKPQIAAPGGNVLSTYPIAKGGYAVLSGTSMATPMIAAVVALISQVRGTLNPKLITNLLSANGKPQLFNDGTKFYGKLVPGVQQGGGLVQAYDAAYASTVLEPSSLSFNDTDHFNHQLSFNLSNTGKTEVTYQVRHIPAMTMYTLQSGNPFPKRFPNEAVEAYAAMNFTEEKITLSGGNQRTISVIPQPPTGLNAKRLALWSGYIVINGTDGTSLSLPYQGLTGSLHNSTVLKQGYTTGSDPSNSTLPVLVAFFSLGTRKMRVDVESLTTRPPKNMTIVFEGNKTIGQIFSSPFLWQPRNDNWKSWYGKVDSGAYAPEGKYKFVVSVLRIFGDEGRKEDWDISETQPFIIRYAK</sequence>
<keyword evidence="5 8" id="KW-0378">Hydrolase</keyword>
<feature type="domain" description="PA" evidence="12">
    <location>
        <begin position="339"/>
        <end position="393"/>
    </location>
</feature>
<dbReference type="AlphaFoldDB" id="A0AAJ0CQL1"/>
<evidence type="ECO:0000256" key="4">
    <source>
        <dbReference type="ARBA" id="ARBA00022729"/>
    </source>
</evidence>
<dbReference type="Pfam" id="PF02225">
    <property type="entry name" value="PA"/>
    <property type="match status" value="1"/>
</dbReference>
<dbReference type="InterPro" id="IPR010435">
    <property type="entry name" value="C5a/SBT2-like_Fn3"/>
</dbReference>
<dbReference type="Proteomes" id="UP001251528">
    <property type="component" value="Unassembled WGS sequence"/>
</dbReference>
<dbReference type="CDD" id="cd07489">
    <property type="entry name" value="Peptidases_S8_5"/>
    <property type="match status" value="1"/>
</dbReference>
<dbReference type="InterPro" id="IPR022398">
    <property type="entry name" value="Peptidase_S8_His-AS"/>
</dbReference>
<evidence type="ECO:0000259" key="13">
    <source>
        <dbReference type="Pfam" id="PF06280"/>
    </source>
</evidence>
<keyword evidence="2" id="KW-0134">Cell wall</keyword>
<dbReference type="Gene3D" id="3.40.50.200">
    <property type="entry name" value="Peptidase S8/S53 domain"/>
    <property type="match status" value="2"/>
</dbReference>
<dbReference type="PANTHER" id="PTHR43806">
    <property type="entry name" value="PEPTIDASE S8"/>
    <property type="match status" value="1"/>
</dbReference>
<feature type="chain" id="PRO_5042509478" evidence="10">
    <location>
        <begin position="19"/>
        <end position="820"/>
    </location>
</feature>
<dbReference type="GO" id="GO:0004252">
    <property type="term" value="F:serine-type endopeptidase activity"/>
    <property type="evidence" value="ECO:0007669"/>
    <property type="project" value="UniProtKB-UniRule"/>
</dbReference>
<dbReference type="InterPro" id="IPR034187">
    <property type="entry name" value="Peptidases_S8_5"/>
</dbReference>
<evidence type="ECO:0000256" key="2">
    <source>
        <dbReference type="ARBA" id="ARBA00022512"/>
    </source>
</evidence>
<evidence type="ECO:0000259" key="11">
    <source>
        <dbReference type="Pfam" id="PF00082"/>
    </source>
</evidence>
<dbReference type="PANTHER" id="PTHR43806:SF66">
    <property type="entry name" value="SERIN ENDOPEPTIDASE"/>
    <property type="match status" value="1"/>
</dbReference>
<dbReference type="Pfam" id="PF06280">
    <property type="entry name" value="fn3_5"/>
    <property type="match status" value="1"/>
</dbReference>
<feature type="active site" description="Charge relay system" evidence="7 8">
    <location>
        <position position="496"/>
    </location>
</feature>
<dbReference type="GO" id="GO:0006508">
    <property type="term" value="P:proteolysis"/>
    <property type="evidence" value="ECO:0007669"/>
    <property type="project" value="UniProtKB-KW"/>
</dbReference>
<feature type="domain" description="C5a peptidase/Subtilisin-like protease SBT2-like Fn3-like" evidence="13">
    <location>
        <begin position="573"/>
        <end position="685"/>
    </location>
</feature>
<dbReference type="PROSITE" id="PS00136">
    <property type="entry name" value="SUBTILASE_ASP"/>
    <property type="match status" value="1"/>
</dbReference>
<protein>
    <submittedName>
        <fullName evidence="14">Uncharacterized protein</fullName>
    </submittedName>
</protein>
<dbReference type="InterPro" id="IPR000209">
    <property type="entry name" value="Peptidase_S8/S53_dom"/>
</dbReference>
<dbReference type="CDD" id="cd02124">
    <property type="entry name" value="PA_PoS1_like"/>
    <property type="match status" value="1"/>
</dbReference>
<dbReference type="PROSITE" id="PS00137">
    <property type="entry name" value="SUBTILASE_HIS"/>
    <property type="match status" value="1"/>
</dbReference>
<name>A0AAJ0CQL1_9HYPO</name>
<feature type="active site" description="Charge relay system" evidence="7 8">
    <location>
        <position position="122"/>
    </location>
</feature>
<dbReference type="EMBL" id="JASWJB010000109">
    <property type="protein sequence ID" value="KAK2596794.1"/>
    <property type="molecule type" value="Genomic_DNA"/>
</dbReference>
<dbReference type="Pfam" id="PF00082">
    <property type="entry name" value="Peptidase_S8"/>
    <property type="match status" value="1"/>
</dbReference>
<dbReference type="PRINTS" id="PR00723">
    <property type="entry name" value="SUBTILISIN"/>
</dbReference>
<comment type="caution">
    <text evidence="14">The sequence shown here is derived from an EMBL/GenBank/DDBJ whole genome shotgun (WGS) entry which is preliminary data.</text>
</comment>
<keyword evidence="15" id="KW-1185">Reference proteome</keyword>
<evidence type="ECO:0000256" key="3">
    <source>
        <dbReference type="ARBA" id="ARBA00022670"/>
    </source>
</evidence>
<evidence type="ECO:0000256" key="9">
    <source>
        <dbReference type="RuleBase" id="RU003355"/>
    </source>
</evidence>
<organism evidence="14 15">
    <name type="scientific">Conoideocrella luteorostrata</name>
    <dbReference type="NCBI Taxonomy" id="1105319"/>
    <lineage>
        <taxon>Eukaryota</taxon>
        <taxon>Fungi</taxon>
        <taxon>Dikarya</taxon>
        <taxon>Ascomycota</taxon>
        <taxon>Pezizomycotina</taxon>
        <taxon>Sordariomycetes</taxon>
        <taxon>Hypocreomycetidae</taxon>
        <taxon>Hypocreales</taxon>
        <taxon>Clavicipitaceae</taxon>
        <taxon>Conoideocrella</taxon>
    </lineage>
</organism>
<dbReference type="InterPro" id="IPR036852">
    <property type="entry name" value="Peptidase_S8/S53_dom_sf"/>
</dbReference>
<evidence type="ECO:0000256" key="10">
    <source>
        <dbReference type="SAM" id="SignalP"/>
    </source>
</evidence>
<evidence type="ECO:0000256" key="8">
    <source>
        <dbReference type="PROSITE-ProRule" id="PRU01240"/>
    </source>
</evidence>
<feature type="active site" description="Charge relay system" evidence="7 8">
    <location>
        <position position="171"/>
    </location>
</feature>
<evidence type="ECO:0000256" key="5">
    <source>
        <dbReference type="ARBA" id="ARBA00022801"/>
    </source>
</evidence>
<evidence type="ECO:0000313" key="15">
    <source>
        <dbReference type="Proteomes" id="UP001251528"/>
    </source>
</evidence>
<dbReference type="SUPFAM" id="SSF52743">
    <property type="entry name" value="Subtilisin-like"/>
    <property type="match status" value="1"/>
</dbReference>
<dbReference type="InterPro" id="IPR023828">
    <property type="entry name" value="Peptidase_S8_Ser-AS"/>
</dbReference>
<evidence type="ECO:0000256" key="7">
    <source>
        <dbReference type="PIRSR" id="PIRSR615500-1"/>
    </source>
</evidence>
<keyword evidence="6 8" id="KW-0720">Serine protease</keyword>
<dbReference type="InterPro" id="IPR050131">
    <property type="entry name" value="Peptidase_S8_subtilisin-like"/>
</dbReference>
<dbReference type="InterPro" id="IPR015500">
    <property type="entry name" value="Peptidase_S8_subtilisin-rel"/>
</dbReference>